<keyword evidence="10" id="KW-1185">Reference proteome</keyword>
<protein>
    <recommendedName>
        <fullName evidence="8">Integrin alpha-X-like third Ig-like domain-containing protein</fullName>
    </recommendedName>
</protein>
<organism evidence="9 10">
    <name type="scientific">Cnephaeus nilssonii</name>
    <name type="common">Northern bat</name>
    <name type="synonym">Eptesicus nilssonii</name>
    <dbReference type="NCBI Taxonomy" id="3371016"/>
    <lineage>
        <taxon>Eukaryota</taxon>
        <taxon>Metazoa</taxon>
        <taxon>Chordata</taxon>
        <taxon>Craniata</taxon>
        <taxon>Vertebrata</taxon>
        <taxon>Euteleostomi</taxon>
        <taxon>Mammalia</taxon>
        <taxon>Eutheria</taxon>
        <taxon>Laurasiatheria</taxon>
        <taxon>Chiroptera</taxon>
        <taxon>Yangochiroptera</taxon>
        <taxon>Vespertilionidae</taxon>
        <taxon>Cnephaeus</taxon>
    </lineage>
</organism>
<dbReference type="AlphaFoldDB" id="A0AA40LSH6"/>
<evidence type="ECO:0000256" key="3">
    <source>
        <dbReference type="ARBA" id="ARBA00022889"/>
    </source>
</evidence>
<accession>A0AA40LSH6</accession>
<dbReference type="Pfam" id="PF21520">
    <property type="entry name" value="ITGAX-like_Ig_3"/>
    <property type="match status" value="1"/>
</dbReference>
<dbReference type="InterPro" id="IPR048633">
    <property type="entry name" value="ITGAX-like_Ig_3"/>
</dbReference>
<keyword evidence="5" id="KW-0472">Membrane</keyword>
<evidence type="ECO:0000259" key="8">
    <source>
        <dbReference type="Pfam" id="PF21520"/>
    </source>
</evidence>
<dbReference type="GO" id="GO:0016020">
    <property type="term" value="C:membrane"/>
    <property type="evidence" value="ECO:0007669"/>
    <property type="project" value="UniProtKB-SubCell"/>
</dbReference>
<dbReference type="InterPro" id="IPR032695">
    <property type="entry name" value="Integrin_dom_sf"/>
</dbReference>
<keyword evidence="7" id="KW-0325">Glycoprotein</keyword>
<evidence type="ECO:0000256" key="5">
    <source>
        <dbReference type="ARBA" id="ARBA00023136"/>
    </source>
</evidence>
<dbReference type="GO" id="GO:0007155">
    <property type="term" value="P:cell adhesion"/>
    <property type="evidence" value="ECO:0007669"/>
    <property type="project" value="UniProtKB-KW"/>
</dbReference>
<comment type="caution">
    <text evidence="9">The sequence shown here is derived from an EMBL/GenBank/DDBJ whole genome shotgun (WGS) entry which is preliminary data.</text>
</comment>
<dbReference type="EMBL" id="JAULJE010000003">
    <property type="protein sequence ID" value="KAK1344506.1"/>
    <property type="molecule type" value="Genomic_DNA"/>
</dbReference>
<evidence type="ECO:0000313" key="9">
    <source>
        <dbReference type="EMBL" id="KAK1344506.1"/>
    </source>
</evidence>
<dbReference type="GO" id="GO:0007229">
    <property type="term" value="P:integrin-mediated signaling pathway"/>
    <property type="evidence" value="ECO:0007669"/>
    <property type="project" value="UniProtKB-KW"/>
</dbReference>
<evidence type="ECO:0000256" key="1">
    <source>
        <dbReference type="ARBA" id="ARBA00004479"/>
    </source>
</evidence>
<keyword evidence="4" id="KW-0401">Integrin</keyword>
<reference evidence="9" key="1">
    <citation type="submission" date="2023-06" db="EMBL/GenBank/DDBJ databases">
        <title>Reference genome for the Northern bat (Eptesicus nilssonii), a most northern bat species.</title>
        <authorList>
            <person name="Laine V.N."/>
            <person name="Pulliainen A.T."/>
            <person name="Lilley T.M."/>
        </authorList>
    </citation>
    <scope>NUCLEOTIDE SEQUENCE</scope>
    <source>
        <strain evidence="9">BLF_Eptnil</strain>
        <tissue evidence="9">Kidney</tissue>
    </source>
</reference>
<keyword evidence="6" id="KW-0675">Receptor</keyword>
<evidence type="ECO:0000256" key="6">
    <source>
        <dbReference type="ARBA" id="ARBA00023170"/>
    </source>
</evidence>
<proteinExistence type="inferred from homology"/>
<comment type="similarity">
    <text evidence="2">Belongs to the integrin alpha chain family.</text>
</comment>
<keyword evidence="3" id="KW-0130">Cell adhesion</keyword>
<feature type="domain" description="Integrin alpha-X-like third Ig-like" evidence="8">
    <location>
        <begin position="2"/>
        <end position="114"/>
    </location>
</feature>
<sequence>MRCSSERTVPTESNPRAHIQKNSVLDCSAAACRRFRCDVPSFGIQEELDFILKGNLSFGWVARASCQLPCPLQTQQKKVSVVSVAEITFDRAVYAQLPGQEAFLRAQVATMWEAAARR</sequence>
<evidence type="ECO:0000313" key="10">
    <source>
        <dbReference type="Proteomes" id="UP001177744"/>
    </source>
</evidence>
<gene>
    <name evidence="9" type="ORF">QTO34_013203</name>
</gene>
<dbReference type="Proteomes" id="UP001177744">
    <property type="component" value="Unassembled WGS sequence"/>
</dbReference>
<dbReference type="Gene3D" id="2.60.40.1530">
    <property type="entry name" value="ntegrin, alpha v. Chain A, domain 4"/>
    <property type="match status" value="1"/>
</dbReference>
<dbReference type="SUPFAM" id="SSF69179">
    <property type="entry name" value="Integrin domains"/>
    <property type="match status" value="1"/>
</dbReference>
<name>A0AA40LSH6_CNENI</name>
<evidence type="ECO:0000256" key="4">
    <source>
        <dbReference type="ARBA" id="ARBA00023037"/>
    </source>
</evidence>
<evidence type="ECO:0000256" key="7">
    <source>
        <dbReference type="ARBA" id="ARBA00023180"/>
    </source>
</evidence>
<comment type="subcellular location">
    <subcellularLocation>
        <location evidence="1">Membrane</location>
        <topology evidence="1">Single-pass type I membrane protein</topology>
    </subcellularLocation>
</comment>
<evidence type="ECO:0000256" key="2">
    <source>
        <dbReference type="ARBA" id="ARBA00008054"/>
    </source>
</evidence>